<name>S7WEE5_SPRLO</name>
<dbReference type="InParanoid" id="S7WEE5"/>
<keyword evidence="3" id="KW-1185">Reference proteome</keyword>
<dbReference type="HOGENOM" id="CLU_1284012_0_0_1"/>
<evidence type="ECO:0008006" key="4">
    <source>
        <dbReference type="Google" id="ProtNLM"/>
    </source>
</evidence>
<reference evidence="3" key="1">
    <citation type="journal article" date="2013" name="PLoS Genet.">
        <title>The genome of Spraguea lophii and the basis of host-microsporidian interactions.</title>
        <authorList>
            <person name="Campbell S.E."/>
            <person name="Williams T.A."/>
            <person name="Yousuf A."/>
            <person name="Soanes D.M."/>
            <person name="Paszkiewicz K.H."/>
            <person name="Williams B.A.P."/>
        </authorList>
    </citation>
    <scope>NUCLEOTIDE SEQUENCE [LARGE SCALE GENOMIC DNA]</scope>
    <source>
        <strain evidence="3">42_110</strain>
    </source>
</reference>
<feature type="compositionally biased region" description="Basic and acidic residues" evidence="1">
    <location>
        <begin position="189"/>
        <end position="215"/>
    </location>
</feature>
<dbReference type="InterPro" id="IPR008978">
    <property type="entry name" value="HSP20-like_chaperone"/>
</dbReference>
<organism evidence="2 3">
    <name type="scientific">Spraguea lophii (strain 42_110)</name>
    <name type="common">Microsporidian parasite</name>
    <dbReference type="NCBI Taxonomy" id="1358809"/>
    <lineage>
        <taxon>Eukaryota</taxon>
        <taxon>Fungi</taxon>
        <taxon>Fungi incertae sedis</taxon>
        <taxon>Microsporidia</taxon>
        <taxon>Spragueidae</taxon>
        <taxon>Spraguea</taxon>
    </lineage>
</organism>
<feature type="compositionally biased region" description="Basic and acidic residues" evidence="1">
    <location>
        <begin position="154"/>
        <end position="182"/>
    </location>
</feature>
<sequence>MISFSFSFKLYNICIFISAIMYKSHYNLHYMSNICIMLLLNYINATITNPQMFDVIEKEENDRTLITIPVPTNIKPESIKIKYDKNSYTICYNQSNKHNEEGLATYSEVQGCVVKELPYEIRNPKAKIKNGELMLSFQRGENLDYKPKELSIEYEGENKTKDEEASSEKRNVLKDTSNTDKNSKKKTAKEKVSQENKQHEEKVSQENKQHEEKVK</sequence>
<dbReference type="VEuPathDB" id="MicrosporidiaDB:SLOPH_655"/>
<evidence type="ECO:0000313" key="3">
    <source>
        <dbReference type="Proteomes" id="UP000014978"/>
    </source>
</evidence>
<evidence type="ECO:0000313" key="2">
    <source>
        <dbReference type="EMBL" id="EPR80132.1"/>
    </source>
</evidence>
<dbReference type="EMBL" id="ATCN01000007">
    <property type="protein sequence ID" value="EPR80132.1"/>
    <property type="molecule type" value="Genomic_DNA"/>
</dbReference>
<gene>
    <name evidence="2" type="ORF">SLOPH_655</name>
</gene>
<dbReference type="SUPFAM" id="SSF49764">
    <property type="entry name" value="HSP20-like chaperones"/>
    <property type="match status" value="1"/>
</dbReference>
<dbReference type="AlphaFoldDB" id="S7WEE5"/>
<evidence type="ECO:0000256" key="1">
    <source>
        <dbReference type="SAM" id="MobiDB-lite"/>
    </source>
</evidence>
<comment type="caution">
    <text evidence="2">The sequence shown here is derived from an EMBL/GenBank/DDBJ whole genome shotgun (WGS) entry which is preliminary data.</text>
</comment>
<protein>
    <recommendedName>
        <fullName evidence="4">SHSP domain-containing protein</fullName>
    </recommendedName>
</protein>
<proteinExistence type="predicted"/>
<accession>S7WEE5</accession>
<feature type="region of interest" description="Disordered" evidence="1">
    <location>
        <begin position="154"/>
        <end position="215"/>
    </location>
</feature>
<dbReference type="OrthoDB" id="10601634at2759"/>
<dbReference type="Proteomes" id="UP000014978">
    <property type="component" value="Unassembled WGS sequence"/>
</dbReference>